<keyword evidence="5 8" id="KW-0812">Transmembrane</keyword>
<dbReference type="PANTHER" id="PTHR33908">
    <property type="entry name" value="MANNOSYLTRANSFERASE YKCB-RELATED"/>
    <property type="match status" value="1"/>
</dbReference>
<protein>
    <submittedName>
        <fullName evidence="10">Undecaprenyl phosphate-alpha-4-amino-4-deoxy-L-arabinose arabinosyl transferase</fullName>
        <ecNumber evidence="10">2.4.2.43</ecNumber>
    </submittedName>
</protein>
<dbReference type="Proteomes" id="UP000316598">
    <property type="component" value="Unassembled WGS sequence"/>
</dbReference>
<dbReference type="InterPro" id="IPR050297">
    <property type="entry name" value="LipidA_mod_glycosyltrf_83"/>
</dbReference>
<dbReference type="GO" id="GO:0103015">
    <property type="term" value="F:4-amino-4-deoxy-L-arabinose transferase activity"/>
    <property type="evidence" value="ECO:0007669"/>
    <property type="project" value="UniProtKB-EC"/>
</dbReference>
<evidence type="ECO:0000313" key="11">
    <source>
        <dbReference type="Proteomes" id="UP000316598"/>
    </source>
</evidence>
<comment type="caution">
    <text evidence="10">The sequence shown here is derived from an EMBL/GenBank/DDBJ whole genome shotgun (WGS) entry which is preliminary data.</text>
</comment>
<dbReference type="EC" id="2.4.2.43" evidence="10"/>
<keyword evidence="3 10" id="KW-0328">Glycosyltransferase</keyword>
<feature type="transmembrane region" description="Helical" evidence="8">
    <location>
        <begin position="275"/>
        <end position="294"/>
    </location>
</feature>
<feature type="transmembrane region" description="Helical" evidence="8">
    <location>
        <begin position="236"/>
        <end position="263"/>
    </location>
</feature>
<evidence type="ECO:0000259" key="9">
    <source>
        <dbReference type="Pfam" id="PF02366"/>
    </source>
</evidence>
<evidence type="ECO:0000256" key="7">
    <source>
        <dbReference type="ARBA" id="ARBA00023136"/>
    </source>
</evidence>
<accession>A0A5C5WJM6</accession>
<sequence length="537" mass="60163">MLPNLSYPLMDPDETRYAQIALEMVQSRDWITPTLQGDAYLDKPPLMYWLTAASFNLWGQSETAARLPSVIAALTTVMLTFVLGRRLVGSRAAWLGSCALILCGGFVLAGRFLILDSMLSLFVLTCLLTGYIAVRESNHRWAWWIASGVACALGVLTKGPVALVLCAPPLVMSGWLRNDQTRVRLFHWAAFAVPMALVCVPWYVAVWKLNSNFGDYFFLEHNLKRFTEGSNHEQPFWFYLPVLFAGMFPASLLLPSLAVFLVSRSDRKRLLRSQDLGFVFCSSVWILFFFSIARCKLPTYILPAIPLICLLLGSMLHHTVFNSKLQNRITEFLKPFPKRSNLILVVACLIILGVDFWLTNQGLSGRVSGVSMAVLLVCIVVVLTTVARWKRSDCETHRSWAMTALIAVALLAFSASWFLPRLATRLSVYAHTEKIIEQSPGTPIVFYGERPHAASLRMSSDGVVYFPLERDADFAYFVKSHGQVLVIMHRSQVAETSCMIQATHQLSSTGTHRHLFWAKPLPYVAKQTAGTDSAEIR</sequence>
<evidence type="ECO:0000256" key="5">
    <source>
        <dbReference type="ARBA" id="ARBA00022692"/>
    </source>
</evidence>
<dbReference type="GO" id="GO:0009103">
    <property type="term" value="P:lipopolysaccharide biosynthetic process"/>
    <property type="evidence" value="ECO:0007669"/>
    <property type="project" value="UniProtKB-ARBA"/>
</dbReference>
<keyword evidence="11" id="KW-1185">Reference proteome</keyword>
<keyword evidence="6 8" id="KW-1133">Transmembrane helix</keyword>
<dbReference type="Pfam" id="PF02366">
    <property type="entry name" value="PMT"/>
    <property type="match status" value="1"/>
</dbReference>
<feature type="transmembrane region" description="Helical" evidence="8">
    <location>
        <begin position="370"/>
        <end position="387"/>
    </location>
</feature>
<reference evidence="10 11" key="1">
    <citation type="submission" date="2019-02" db="EMBL/GenBank/DDBJ databases">
        <title>Deep-cultivation of Planctomycetes and their phenomic and genomic characterization uncovers novel biology.</title>
        <authorList>
            <person name="Wiegand S."/>
            <person name="Jogler M."/>
            <person name="Boedeker C."/>
            <person name="Pinto D."/>
            <person name="Vollmers J."/>
            <person name="Rivas-Marin E."/>
            <person name="Kohn T."/>
            <person name="Peeters S.H."/>
            <person name="Heuer A."/>
            <person name="Rast P."/>
            <person name="Oberbeckmann S."/>
            <person name="Bunk B."/>
            <person name="Jeske O."/>
            <person name="Meyerdierks A."/>
            <person name="Storesund J.E."/>
            <person name="Kallscheuer N."/>
            <person name="Luecker S."/>
            <person name="Lage O.M."/>
            <person name="Pohl T."/>
            <person name="Merkel B.J."/>
            <person name="Hornburger P."/>
            <person name="Mueller R.-W."/>
            <person name="Bruemmer F."/>
            <person name="Labrenz M."/>
            <person name="Spormann A.M."/>
            <person name="Op Den Camp H."/>
            <person name="Overmann J."/>
            <person name="Amann R."/>
            <person name="Jetten M.S.M."/>
            <person name="Mascher T."/>
            <person name="Medema M.H."/>
            <person name="Devos D.P."/>
            <person name="Kaster A.-K."/>
            <person name="Ovreas L."/>
            <person name="Rohde M."/>
            <person name="Galperin M.Y."/>
            <person name="Jogler C."/>
        </authorList>
    </citation>
    <scope>NUCLEOTIDE SEQUENCE [LARGE SCALE GENOMIC DNA]</scope>
    <source>
        <strain evidence="10 11">Pla22</strain>
    </source>
</reference>
<dbReference type="GO" id="GO:0000030">
    <property type="term" value="F:mannosyltransferase activity"/>
    <property type="evidence" value="ECO:0007669"/>
    <property type="project" value="InterPro"/>
</dbReference>
<gene>
    <name evidence="10" type="primary">arnT_2</name>
    <name evidence="10" type="ORF">Pla22_29620</name>
</gene>
<keyword evidence="7 8" id="KW-0472">Membrane</keyword>
<evidence type="ECO:0000256" key="1">
    <source>
        <dbReference type="ARBA" id="ARBA00004651"/>
    </source>
</evidence>
<dbReference type="GO" id="GO:0005886">
    <property type="term" value="C:plasma membrane"/>
    <property type="evidence" value="ECO:0007669"/>
    <property type="project" value="UniProtKB-SubCell"/>
</dbReference>
<dbReference type="GO" id="GO:0006493">
    <property type="term" value="P:protein O-linked glycosylation"/>
    <property type="evidence" value="ECO:0007669"/>
    <property type="project" value="InterPro"/>
</dbReference>
<dbReference type="InterPro" id="IPR003342">
    <property type="entry name" value="ArnT-like_N"/>
</dbReference>
<organism evidence="10 11">
    <name type="scientific">Rubripirellula amarantea</name>
    <dbReference type="NCBI Taxonomy" id="2527999"/>
    <lineage>
        <taxon>Bacteria</taxon>
        <taxon>Pseudomonadati</taxon>
        <taxon>Planctomycetota</taxon>
        <taxon>Planctomycetia</taxon>
        <taxon>Pirellulales</taxon>
        <taxon>Pirellulaceae</taxon>
        <taxon>Rubripirellula</taxon>
    </lineage>
</organism>
<name>A0A5C5WJM6_9BACT</name>
<evidence type="ECO:0000256" key="3">
    <source>
        <dbReference type="ARBA" id="ARBA00022676"/>
    </source>
</evidence>
<keyword evidence="4 10" id="KW-0808">Transferase</keyword>
<feature type="transmembrane region" description="Helical" evidence="8">
    <location>
        <begin position="185"/>
        <end position="204"/>
    </location>
</feature>
<comment type="subcellular location">
    <subcellularLocation>
        <location evidence="1">Cell membrane</location>
        <topology evidence="1">Multi-pass membrane protein</topology>
    </subcellularLocation>
</comment>
<proteinExistence type="predicted"/>
<feature type="transmembrane region" description="Helical" evidence="8">
    <location>
        <begin position="300"/>
        <end position="321"/>
    </location>
</feature>
<dbReference type="GO" id="GO:0010041">
    <property type="term" value="P:response to iron(III) ion"/>
    <property type="evidence" value="ECO:0007669"/>
    <property type="project" value="TreeGrafter"/>
</dbReference>
<dbReference type="PANTHER" id="PTHR33908:SF3">
    <property type="entry name" value="UNDECAPRENYL PHOSPHATE-ALPHA-4-AMINO-4-DEOXY-L-ARABINOSE ARABINOSYL TRANSFERASE"/>
    <property type="match status" value="1"/>
</dbReference>
<feature type="transmembrane region" description="Helical" evidence="8">
    <location>
        <begin position="342"/>
        <end position="358"/>
    </location>
</feature>
<evidence type="ECO:0000256" key="6">
    <source>
        <dbReference type="ARBA" id="ARBA00022989"/>
    </source>
</evidence>
<evidence type="ECO:0000256" key="8">
    <source>
        <dbReference type="SAM" id="Phobius"/>
    </source>
</evidence>
<evidence type="ECO:0000313" key="10">
    <source>
        <dbReference type="EMBL" id="TWT50221.1"/>
    </source>
</evidence>
<feature type="transmembrane region" description="Helical" evidence="8">
    <location>
        <begin position="399"/>
        <end position="419"/>
    </location>
</feature>
<keyword evidence="2" id="KW-1003">Cell membrane</keyword>
<evidence type="ECO:0000256" key="2">
    <source>
        <dbReference type="ARBA" id="ARBA00022475"/>
    </source>
</evidence>
<feature type="transmembrane region" description="Helical" evidence="8">
    <location>
        <begin position="141"/>
        <end position="165"/>
    </location>
</feature>
<dbReference type="EMBL" id="SJPI01000002">
    <property type="protein sequence ID" value="TWT50221.1"/>
    <property type="molecule type" value="Genomic_DNA"/>
</dbReference>
<feature type="domain" description="ArnT-like N-terminal" evidence="9">
    <location>
        <begin position="9"/>
        <end position="206"/>
    </location>
</feature>
<evidence type="ECO:0000256" key="4">
    <source>
        <dbReference type="ARBA" id="ARBA00022679"/>
    </source>
</evidence>
<dbReference type="AlphaFoldDB" id="A0A5C5WJM6"/>
<feature type="transmembrane region" description="Helical" evidence="8">
    <location>
        <begin position="92"/>
        <end position="114"/>
    </location>
</feature>
<feature type="transmembrane region" description="Helical" evidence="8">
    <location>
        <begin position="64"/>
        <end position="83"/>
    </location>
</feature>